<evidence type="ECO:0000313" key="1">
    <source>
        <dbReference type="EMBL" id="WAV90384.1"/>
    </source>
</evidence>
<gene>
    <name evidence="1" type="ORF">NB646_05785</name>
</gene>
<reference evidence="1" key="1">
    <citation type="journal article" date="2022" name="Front. Microbiol.">
        <title>New perspectives on an old grouping: The genomic and phenotypic variability of Oxalobacter formigenes and the implications for calcium oxalate stone prevention.</title>
        <authorList>
            <person name="Chmiel J.A."/>
            <person name="Carr C."/>
            <person name="Stuivenberg G.A."/>
            <person name="Venema R."/>
            <person name="Chanyi R.M."/>
            <person name="Al K.F."/>
            <person name="Giguere D."/>
            <person name="Say H."/>
            <person name="Akouris P.P."/>
            <person name="Dominguez Romero S.A."/>
            <person name="Kwong A."/>
            <person name="Tai V."/>
            <person name="Koval S.F."/>
            <person name="Razvi H."/>
            <person name="Bjazevic J."/>
            <person name="Burton J.P."/>
        </authorList>
    </citation>
    <scope>NUCLEOTIDE SEQUENCE</scope>
    <source>
        <strain evidence="1">OxK</strain>
    </source>
</reference>
<dbReference type="RefSeq" id="WP_269315478.1">
    <property type="nucleotide sequence ID" value="NZ_CP098251.1"/>
</dbReference>
<name>A0A9E9LCL4_9BURK</name>
<dbReference type="Proteomes" id="UP001164819">
    <property type="component" value="Chromosome"/>
</dbReference>
<sequence length="83" mass="9666">MNMSRRCKQIPIAIDQLINTICGGWADETISSVAWRKRHEGKGWGLLRKMIDSLFFWQENHCESAYLSEKNRLQCPPELRGES</sequence>
<protein>
    <submittedName>
        <fullName evidence="1">Uncharacterized protein</fullName>
    </submittedName>
</protein>
<accession>A0A9E9LCL4</accession>
<organism evidence="1">
    <name type="scientific">Oxalobacter aliiformigenes</name>
    <dbReference type="NCBI Taxonomy" id="2946593"/>
    <lineage>
        <taxon>Bacteria</taxon>
        <taxon>Pseudomonadati</taxon>
        <taxon>Pseudomonadota</taxon>
        <taxon>Betaproteobacteria</taxon>
        <taxon>Burkholderiales</taxon>
        <taxon>Oxalobacteraceae</taxon>
        <taxon>Oxalobacter</taxon>
    </lineage>
</organism>
<dbReference type="EMBL" id="CP098251">
    <property type="protein sequence ID" value="WAV90384.1"/>
    <property type="molecule type" value="Genomic_DNA"/>
</dbReference>
<dbReference type="AlphaFoldDB" id="A0A9E9LCL4"/>
<proteinExistence type="predicted"/>